<feature type="region of interest" description="Disordered" evidence="14">
    <location>
        <begin position="642"/>
        <end position="737"/>
    </location>
</feature>
<dbReference type="InterPro" id="IPR044752">
    <property type="entry name" value="PIN-like_EXO1"/>
</dbReference>
<evidence type="ECO:0000256" key="14">
    <source>
        <dbReference type="SAM" id="MobiDB-lite"/>
    </source>
</evidence>
<comment type="similarity">
    <text evidence="3">Belongs to the XPG/RAD2 endonuclease family. EXO1 subfamily.</text>
</comment>
<dbReference type="PRINTS" id="PR00853">
    <property type="entry name" value="XPGRADSUPER"/>
</dbReference>
<dbReference type="CDD" id="cd09908">
    <property type="entry name" value="H3TH_EXO1"/>
    <property type="match status" value="1"/>
</dbReference>
<evidence type="ECO:0000256" key="2">
    <source>
        <dbReference type="ARBA" id="ARBA00004123"/>
    </source>
</evidence>
<dbReference type="SUPFAM" id="SSF47807">
    <property type="entry name" value="5' to 3' exonuclease, C-terminal subdomain"/>
    <property type="match status" value="1"/>
</dbReference>
<proteinExistence type="inferred from homology"/>
<keyword evidence="18" id="KW-1185">Reference proteome</keyword>
<gene>
    <name evidence="17" type="ORF">AJ80_04052</name>
</gene>
<dbReference type="OrthoDB" id="26491at2759"/>
<dbReference type="GO" id="GO:0017108">
    <property type="term" value="F:5'-flap endonuclease activity"/>
    <property type="evidence" value="ECO:0007669"/>
    <property type="project" value="TreeGrafter"/>
</dbReference>
<evidence type="ECO:0000256" key="6">
    <source>
        <dbReference type="ARBA" id="ARBA00022763"/>
    </source>
</evidence>
<dbReference type="Pfam" id="PF00752">
    <property type="entry name" value="XPG_N"/>
    <property type="match status" value="1"/>
</dbReference>
<comment type="subcellular location">
    <subcellularLocation>
        <location evidence="2">Nucleus</location>
    </subcellularLocation>
</comment>
<dbReference type="Pfam" id="PF00867">
    <property type="entry name" value="XPG_I"/>
    <property type="match status" value="1"/>
</dbReference>
<name>A0A2B7YDZ1_POLH7</name>
<feature type="compositionally biased region" description="Polar residues" evidence="14">
    <location>
        <begin position="411"/>
        <end position="426"/>
    </location>
</feature>
<evidence type="ECO:0000313" key="17">
    <source>
        <dbReference type="EMBL" id="PGH19299.1"/>
    </source>
</evidence>
<evidence type="ECO:0000256" key="3">
    <source>
        <dbReference type="ARBA" id="ARBA00010563"/>
    </source>
</evidence>
<dbReference type="InterPro" id="IPR029060">
    <property type="entry name" value="PIN-like_dom_sf"/>
</dbReference>
<dbReference type="InterPro" id="IPR006085">
    <property type="entry name" value="XPG_DNA_repair_N"/>
</dbReference>
<feature type="compositionally biased region" description="Polar residues" evidence="14">
    <location>
        <begin position="684"/>
        <end position="694"/>
    </location>
</feature>
<dbReference type="FunFam" id="3.40.50.1010:FF:000002">
    <property type="entry name" value="Exonuclease 1, putative"/>
    <property type="match status" value="1"/>
</dbReference>
<feature type="compositionally biased region" description="Polar residues" evidence="14">
    <location>
        <begin position="383"/>
        <end position="393"/>
    </location>
</feature>
<dbReference type="AlphaFoldDB" id="A0A2B7YDZ1"/>
<keyword evidence="8" id="KW-0269">Exonuclease</keyword>
<organism evidence="17 18">
    <name type="scientific">Polytolypa hystricis (strain UAMH7299)</name>
    <dbReference type="NCBI Taxonomy" id="1447883"/>
    <lineage>
        <taxon>Eukaryota</taxon>
        <taxon>Fungi</taxon>
        <taxon>Dikarya</taxon>
        <taxon>Ascomycota</taxon>
        <taxon>Pezizomycotina</taxon>
        <taxon>Eurotiomycetes</taxon>
        <taxon>Eurotiomycetidae</taxon>
        <taxon>Onygenales</taxon>
        <taxon>Onygenales incertae sedis</taxon>
        <taxon>Polytolypa</taxon>
    </lineage>
</organism>
<feature type="domain" description="XPG N-terminal" evidence="16">
    <location>
        <begin position="1"/>
        <end position="99"/>
    </location>
</feature>
<protein>
    <submittedName>
        <fullName evidence="17">Uncharacterized protein</fullName>
    </submittedName>
</protein>
<feature type="region of interest" description="Disordered" evidence="14">
    <location>
        <begin position="753"/>
        <end position="773"/>
    </location>
</feature>
<dbReference type="GO" id="GO:0003677">
    <property type="term" value="F:DNA binding"/>
    <property type="evidence" value="ECO:0007669"/>
    <property type="project" value="UniProtKB-KW"/>
</dbReference>
<evidence type="ECO:0000259" key="15">
    <source>
        <dbReference type="SMART" id="SM00484"/>
    </source>
</evidence>
<feature type="region of interest" description="Disordered" evidence="14">
    <location>
        <begin position="348"/>
        <end position="435"/>
    </location>
</feature>
<evidence type="ECO:0000256" key="1">
    <source>
        <dbReference type="ARBA" id="ARBA00001946"/>
    </source>
</evidence>
<keyword evidence="12" id="KW-0234">DNA repair</keyword>
<dbReference type="PANTHER" id="PTHR11081">
    <property type="entry name" value="FLAP ENDONUCLEASE FAMILY MEMBER"/>
    <property type="match status" value="1"/>
</dbReference>
<dbReference type="InterPro" id="IPR008918">
    <property type="entry name" value="HhH2"/>
</dbReference>
<dbReference type="SMART" id="SM00484">
    <property type="entry name" value="XPGI"/>
    <property type="match status" value="1"/>
</dbReference>
<evidence type="ECO:0000256" key="4">
    <source>
        <dbReference type="ARBA" id="ARBA00022722"/>
    </source>
</evidence>
<dbReference type="SMART" id="SM00279">
    <property type="entry name" value="HhH2"/>
    <property type="match status" value="1"/>
</dbReference>
<evidence type="ECO:0000256" key="7">
    <source>
        <dbReference type="ARBA" id="ARBA00022801"/>
    </source>
</evidence>
<dbReference type="InterPro" id="IPR006084">
    <property type="entry name" value="XPG/Rad2"/>
</dbReference>
<evidence type="ECO:0000256" key="12">
    <source>
        <dbReference type="ARBA" id="ARBA00023204"/>
    </source>
</evidence>
<sequence length="788" mass="86362">MGIAGLHGLLKSIQKPCNLKKYKGQTLGVDAYGWLHRGTVACAIDLALGKHNTKYVDFAMNRVRMLLYFGVVPYLVFDGDNLPSKAGTEASRAARREESKRLGLELYRSGRASQAHQELQKAVDVTPYMARLLIEELKKLDIQYVVAPYEADAQLVYLENHGIIDGIISEDSDLLVFGARRLLSKLDQHGDCIEINRSEFSACREVSFVGWSDADFRRMCILSGCDYLASIPKMGLKTAYRSIRKYKTVERVLKMLQFEGNSKIPPDYLENFKRAEHTFLHQRVFCPTDRKLVTLSPLTGDTKLEELTFIGDDFEADLAIGIACGDLDPMTKEPINLKPLYPERARLVPNRRQTLPSADLKPNKSISSFFTPKRVPLGELDPNSLTPSPSQQRLLERQANRSWHARPAPHTSFTASPTPLQAQSVTRSRDDNTARESFLTRAATTSKYQPPKRQRLCSDADEGTLPESVIHERSRFFPASSNKKSCPDKTLTKKARKSGFGVFSDDLAEEIMAQLPDHPNPVTPGPLGGASVSGAPQTASDLAAKEGPVETEARAEDESVGPSKVNTQSSTDDSQSTTVSISKIGMSQLDIASQTEGAADTREGTAVGPDSEPEVFEKLVDYHVKQQNTKLQQKYGYQETGIAKTPQTGGKGVDEETSVRSLGYATPDSKPARLPSVLRPGSEITGSRRASTMRMTPLQRLRQSALSRSKSMDSLPSLISSDQGSTPEDSLVASPSTAASPGVALIHKGSEDLLVPNSDEDEGEDLVEVSAGKPPSLNLDKFLFSATQ</sequence>
<evidence type="ECO:0000256" key="13">
    <source>
        <dbReference type="ARBA" id="ARBA00023242"/>
    </source>
</evidence>
<keyword evidence="6" id="KW-0227">DNA damage</keyword>
<evidence type="ECO:0000256" key="11">
    <source>
        <dbReference type="ARBA" id="ARBA00023125"/>
    </source>
</evidence>
<dbReference type="Gene3D" id="1.10.150.20">
    <property type="entry name" value="5' to 3' exonuclease, C-terminal subdomain"/>
    <property type="match status" value="1"/>
</dbReference>
<keyword evidence="7" id="KW-0378">Hydrolase</keyword>
<dbReference type="PANTHER" id="PTHR11081:SF65">
    <property type="entry name" value="DNA DAMAGE-INDUCIBLE PROTEIN DIN7-RELATED"/>
    <property type="match status" value="1"/>
</dbReference>
<dbReference type="SUPFAM" id="SSF88723">
    <property type="entry name" value="PIN domain-like"/>
    <property type="match status" value="1"/>
</dbReference>
<dbReference type="InterPro" id="IPR036279">
    <property type="entry name" value="5-3_exonuclease_C_sf"/>
</dbReference>
<evidence type="ECO:0000256" key="8">
    <source>
        <dbReference type="ARBA" id="ARBA00022839"/>
    </source>
</evidence>
<feature type="compositionally biased region" description="Low complexity" evidence="14">
    <location>
        <begin position="567"/>
        <end position="578"/>
    </location>
</feature>
<dbReference type="FunFam" id="1.10.150.20:FF:000011">
    <property type="entry name" value="exonuclease 1"/>
    <property type="match status" value="1"/>
</dbReference>
<dbReference type="SMART" id="SM00485">
    <property type="entry name" value="XPGN"/>
    <property type="match status" value="1"/>
</dbReference>
<feature type="compositionally biased region" description="Acidic residues" evidence="14">
    <location>
        <begin position="758"/>
        <end position="767"/>
    </location>
</feature>
<evidence type="ECO:0000256" key="5">
    <source>
        <dbReference type="ARBA" id="ARBA00022723"/>
    </source>
</evidence>
<keyword evidence="11" id="KW-0238">DNA-binding</keyword>
<dbReference type="GO" id="GO:0046872">
    <property type="term" value="F:metal ion binding"/>
    <property type="evidence" value="ECO:0007669"/>
    <property type="project" value="UniProtKB-KW"/>
</dbReference>
<dbReference type="Proteomes" id="UP000224634">
    <property type="component" value="Unassembled WGS sequence"/>
</dbReference>
<reference evidence="17 18" key="1">
    <citation type="submission" date="2017-10" db="EMBL/GenBank/DDBJ databases">
        <title>Comparative genomics in systemic dimorphic fungi from Ajellomycetaceae.</title>
        <authorList>
            <person name="Munoz J.F."/>
            <person name="Mcewen J.G."/>
            <person name="Clay O.K."/>
            <person name="Cuomo C.A."/>
        </authorList>
    </citation>
    <scope>NUCLEOTIDE SEQUENCE [LARGE SCALE GENOMIC DNA]</scope>
    <source>
        <strain evidence="17 18">UAMH7299</strain>
    </source>
</reference>
<accession>A0A2B7YDZ1</accession>
<feature type="compositionally biased region" description="Basic and acidic residues" evidence="14">
    <location>
        <begin position="543"/>
        <end position="557"/>
    </location>
</feature>
<keyword evidence="9" id="KW-0460">Magnesium</keyword>
<feature type="compositionally biased region" description="Polar residues" evidence="14">
    <location>
        <begin position="701"/>
        <end position="737"/>
    </location>
</feature>
<keyword evidence="4" id="KW-0540">Nuclease</keyword>
<dbReference type="EMBL" id="PDNA01000049">
    <property type="protein sequence ID" value="PGH19299.1"/>
    <property type="molecule type" value="Genomic_DNA"/>
</dbReference>
<dbReference type="STRING" id="1447883.A0A2B7YDZ1"/>
<dbReference type="CDD" id="cd09857">
    <property type="entry name" value="PIN_EXO1"/>
    <property type="match status" value="1"/>
</dbReference>
<dbReference type="Gene3D" id="3.40.50.1010">
    <property type="entry name" value="5'-nuclease"/>
    <property type="match status" value="1"/>
</dbReference>
<keyword evidence="5" id="KW-0479">Metal-binding</keyword>
<dbReference type="InterPro" id="IPR037315">
    <property type="entry name" value="EXO1_H3TH"/>
</dbReference>
<dbReference type="GO" id="GO:0005634">
    <property type="term" value="C:nucleus"/>
    <property type="evidence" value="ECO:0007669"/>
    <property type="project" value="UniProtKB-SubCell"/>
</dbReference>
<evidence type="ECO:0000313" key="18">
    <source>
        <dbReference type="Proteomes" id="UP000224634"/>
    </source>
</evidence>
<evidence type="ECO:0000256" key="9">
    <source>
        <dbReference type="ARBA" id="ARBA00022842"/>
    </source>
</evidence>
<dbReference type="InterPro" id="IPR006086">
    <property type="entry name" value="XPG-I_dom"/>
</dbReference>
<dbReference type="GO" id="GO:0035312">
    <property type="term" value="F:5'-3' DNA exonuclease activity"/>
    <property type="evidence" value="ECO:0007669"/>
    <property type="project" value="InterPro"/>
</dbReference>
<comment type="cofactor">
    <cofactor evidence="1">
        <name>Mg(2+)</name>
        <dbReference type="ChEBI" id="CHEBI:18420"/>
    </cofactor>
</comment>
<evidence type="ECO:0000259" key="16">
    <source>
        <dbReference type="SMART" id="SM00485"/>
    </source>
</evidence>
<keyword evidence="10" id="KW-0267">Excision nuclease</keyword>
<keyword evidence="13" id="KW-0539">Nucleus</keyword>
<dbReference type="GO" id="GO:0006281">
    <property type="term" value="P:DNA repair"/>
    <property type="evidence" value="ECO:0007669"/>
    <property type="project" value="UniProtKB-KW"/>
</dbReference>
<comment type="caution">
    <text evidence="17">The sequence shown here is derived from an EMBL/GenBank/DDBJ whole genome shotgun (WGS) entry which is preliminary data.</text>
</comment>
<evidence type="ECO:0000256" key="10">
    <source>
        <dbReference type="ARBA" id="ARBA00022881"/>
    </source>
</evidence>
<feature type="domain" description="XPG-I" evidence="15">
    <location>
        <begin position="138"/>
        <end position="208"/>
    </location>
</feature>
<feature type="region of interest" description="Disordered" evidence="14">
    <location>
        <begin position="515"/>
        <end position="613"/>
    </location>
</feature>